<evidence type="ECO:0000313" key="1">
    <source>
        <dbReference type="EMBL" id="CAB4044230.1"/>
    </source>
</evidence>
<keyword evidence="2" id="KW-1185">Reference proteome</keyword>
<feature type="non-terminal residue" evidence="1">
    <location>
        <position position="168"/>
    </location>
</feature>
<evidence type="ECO:0000313" key="2">
    <source>
        <dbReference type="Proteomes" id="UP001152795"/>
    </source>
</evidence>
<gene>
    <name evidence="1" type="ORF">PACLA_8A052029</name>
</gene>
<reference evidence="1" key="1">
    <citation type="submission" date="2020-04" db="EMBL/GenBank/DDBJ databases">
        <authorList>
            <person name="Alioto T."/>
            <person name="Alioto T."/>
            <person name="Gomez Garrido J."/>
        </authorList>
    </citation>
    <scope>NUCLEOTIDE SEQUENCE</scope>
    <source>
        <strain evidence="1">A484AB</strain>
    </source>
</reference>
<protein>
    <submittedName>
        <fullName evidence="1">Uncharacterized protein</fullName>
    </submittedName>
</protein>
<comment type="caution">
    <text evidence="1">The sequence shown here is derived from an EMBL/GenBank/DDBJ whole genome shotgun (WGS) entry which is preliminary data.</text>
</comment>
<proteinExistence type="predicted"/>
<name>A0A7D9KGH8_PARCT</name>
<dbReference type="Proteomes" id="UP001152795">
    <property type="component" value="Unassembled WGS sequence"/>
</dbReference>
<dbReference type="AlphaFoldDB" id="A0A7D9KGH8"/>
<sequence>MDAVAQWLQRNQFVISLKKGKSESMVFGTARRLAKEENSSLCIQIGSDVIRSTTSYVYLGEKLDPMLNFGQYLHRTFKKTLSKLKMLKKLRSSLTVQSACMIYQSTIVPLMTYCDMVTLNLPESWLSKFVNLENRPKKIIANGLSIENDDLNIRDFYSTHIFNTVIYG</sequence>
<dbReference type="EMBL" id="CACRXK020034323">
    <property type="protein sequence ID" value="CAB4044230.1"/>
    <property type="molecule type" value="Genomic_DNA"/>
</dbReference>
<organism evidence="1 2">
    <name type="scientific">Paramuricea clavata</name>
    <name type="common">Red gorgonian</name>
    <name type="synonym">Violescent sea-whip</name>
    <dbReference type="NCBI Taxonomy" id="317549"/>
    <lineage>
        <taxon>Eukaryota</taxon>
        <taxon>Metazoa</taxon>
        <taxon>Cnidaria</taxon>
        <taxon>Anthozoa</taxon>
        <taxon>Octocorallia</taxon>
        <taxon>Malacalcyonacea</taxon>
        <taxon>Plexauridae</taxon>
        <taxon>Paramuricea</taxon>
    </lineage>
</organism>
<accession>A0A7D9KGH8</accession>